<comment type="caution">
    <text evidence="1">The sequence shown here is derived from an EMBL/GenBank/DDBJ whole genome shotgun (WGS) entry which is preliminary data.</text>
</comment>
<evidence type="ECO:0000313" key="1">
    <source>
        <dbReference type="EMBL" id="KAJ1672926.1"/>
    </source>
</evidence>
<feature type="non-terminal residue" evidence="1">
    <location>
        <position position="327"/>
    </location>
</feature>
<name>A0ACC1HC59_9FUNG</name>
<reference evidence="1" key="1">
    <citation type="submission" date="2022-06" db="EMBL/GenBank/DDBJ databases">
        <title>Phylogenomic reconstructions and comparative analyses of Kickxellomycotina fungi.</title>
        <authorList>
            <person name="Reynolds N.K."/>
            <person name="Stajich J.E."/>
            <person name="Barry K."/>
            <person name="Grigoriev I.V."/>
            <person name="Crous P."/>
            <person name="Smith M.E."/>
        </authorList>
    </citation>
    <scope>NUCLEOTIDE SEQUENCE</scope>
    <source>
        <strain evidence="1">RSA 2271</strain>
    </source>
</reference>
<dbReference type="EMBL" id="JAMZIH010007628">
    <property type="protein sequence ID" value="KAJ1672926.1"/>
    <property type="molecule type" value="Genomic_DNA"/>
</dbReference>
<sequence>MSCRKNCETGLTMRPLGKAEEEAMDDENEMMVATAVGAAGSMLLKLRMERGRSISINEGRDMVSGLAKDLVGHLHSKSSTMATELSTAVLAAAHRSVSQLEHEAHEALGKTRKYLHGRTSSAIQATCAAAKASGGGGGGGLCCNSGKDRHMAEPSPMTIKKQIAAEAAAATATDRPESEESTTTTTTKWKGKVDQLLTCKEAPRWAVSKYILTGYRELTHSYGGCVRTLGFWHNETGNIMTHLVGTLIFAGLWWGTFSWVLPRSLEQQIHKMAEAASMKLSMETLERIRQHRVPWSDVVVIAVYLASATLCLVFSTLYHLFACHSKE</sequence>
<protein>
    <submittedName>
        <fullName evidence="1">Uncharacterized protein</fullName>
    </submittedName>
</protein>
<gene>
    <name evidence="1" type="ORF">EV182_006221</name>
</gene>
<accession>A0ACC1HC59</accession>
<organism evidence="1 2">
    <name type="scientific">Spiromyces aspiralis</name>
    <dbReference type="NCBI Taxonomy" id="68401"/>
    <lineage>
        <taxon>Eukaryota</taxon>
        <taxon>Fungi</taxon>
        <taxon>Fungi incertae sedis</taxon>
        <taxon>Zoopagomycota</taxon>
        <taxon>Kickxellomycotina</taxon>
        <taxon>Kickxellomycetes</taxon>
        <taxon>Kickxellales</taxon>
        <taxon>Kickxellaceae</taxon>
        <taxon>Spiromyces</taxon>
    </lineage>
</organism>
<evidence type="ECO:0000313" key="2">
    <source>
        <dbReference type="Proteomes" id="UP001145114"/>
    </source>
</evidence>
<proteinExistence type="predicted"/>
<keyword evidence="2" id="KW-1185">Reference proteome</keyword>
<dbReference type="Proteomes" id="UP001145114">
    <property type="component" value="Unassembled WGS sequence"/>
</dbReference>